<sequence>VTLGQYPAFDRSYVLQVATCPSLQCEWIHLNTKKAATIKLSKTSITLLFLPPLPTYTTLPPSSTPTAAVVLTPTTATKRDNSWNGGKRIQVINKKGCCAGCATATTSIGANPIEVPSSSSFTKELHKKLQHGL</sequence>
<feature type="non-terminal residue" evidence="1">
    <location>
        <position position="1"/>
    </location>
</feature>
<keyword evidence="2" id="KW-1185">Reference proteome</keyword>
<reference evidence="1 2" key="1">
    <citation type="journal article" date="2018" name="Front. Plant Sci.">
        <title>Red Clover (Trifolium pratense) and Zigzag Clover (T. medium) - A Picture of Genomic Similarities and Differences.</title>
        <authorList>
            <person name="Dluhosova J."/>
            <person name="Istvanek J."/>
            <person name="Nedelnik J."/>
            <person name="Repkova J."/>
        </authorList>
    </citation>
    <scope>NUCLEOTIDE SEQUENCE [LARGE SCALE GENOMIC DNA]</scope>
    <source>
        <strain evidence="2">cv. 10/8</strain>
        <tissue evidence="1">Leaf</tissue>
    </source>
</reference>
<comment type="caution">
    <text evidence="1">The sequence shown here is derived from an EMBL/GenBank/DDBJ whole genome shotgun (WGS) entry which is preliminary data.</text>
</comment>
<gene>
    <name evidence="1" type="ORF">A2U01_0019074</name>
</gene>
<protein>
    <submittedName>
        <fullName evidence="1">Uncharacterized protein</fullName>
    </submittedName>
</protein>
<dbReference type="AlphaFoldDB" id="A0A392NG13"/>
<evidence type="ECO:0000313" key="2">
    <source>
        <dbReference type="Proteomes" id="UP000265520"/>
    </source>
</evidence>
<dbReference type="EMBL" id="LXQA010036644">
    <property type="protein sequence ID" value="MCH98075.1"/>
    <property type="molecule type" value="Genomic_DNA"/>
</dbReference>
<dbReference type="Proteomes" id="UP000265520">
    <property type="component" value="Unassembled WGS sequence"/>
</dbReference>
<name>A0A392NG13_9FABA</name>
<accession>A0A392NG13</accession>
<organism evidence="1 2">
    <name type="scientific">Trifolium medium</name>
    <dbReference type="NCBI Taxonomy" id="97028"/>
    <lineage>
        <taxon>Eukaryota</taxon>
        <taxon>Viridiplantae</taxon>
        <taxon>Streptophyta</taxon>
        <taxon>Embryophyta</taxon>
        <taxon>Tracheophyta</taxon>
        <taxon>Spermatophyta</taxon>
        <taxon>Magnoliopsida</taxon>
        <taxon>eudicotyledons</taxon>
        <taxon>Gunneridae</taxon>
        <taxon>Pentapetalae</taxon>
        <taxon>rosids</taxon>
        <taxon>fabids</taxon>
        <taxon>Fabales</taxon>
        <taxon>Fabaceae</taxon>
        <taxon>Papilionoideae</taxon>
        <taxon>50 kb inversion clade</taxon>
        <taxon>NPAAA clade</taxon>
        <taxon>Hologalegina</taxon>
        <taxon>IRL clade</taxon>
        <taxon>Trifolieae</taxon>
        <taxon>Trifolium</taxon>
    </lineage>
</organism>
<evidence type="ECO:0000313" key="1">
    <source>
        <dbReference type="EMBL" id="MCH98075.1"/>
    </source>
</evidence>
<proteinExistence type="predicted"/>